<dbReference type="PATRIC" id="fig|1005704.3.peg.1382"/>
<dbReference type="AlphaFoldDB" id="F5VVY8"/>
<name>F5VVY8_STROR</name>
<proteinExistence type="predicted"/>
<dbReference type="Proteomes" id="UP000003695">
    <property type="component" value="Unassembled WGS sequence"/>
</dbReference>
<reference evidence="1 2" key="1">
    <citation type="submission" date="2011-04" db="EMBL/GenBank/DDBJ databases">
        <authorList>
            <person name="Durkin A.S."/>
            <person name="Radune D."/>
            <person name="Hostetler J."/>
            <person name="Torralba M."/>
            <person name="Gillis M."/>
            <person name="Methe B."/>
            <person name="Sutton G."/>
            <person name="Nelson K.E."/>
        </authorList>
    </citation>
    <scope>NUCLEOTIDE SEQUENCE [LARGE SCALE GENOMIC DNA]</scope>
    <source>
        <strain evidence="1 2">SK255</strain>
    </source>
</reference>
<gene>
    <name evidence="1" type="ORF">HMPREF9968_1300</name>
</gene>
<evidence type="ECO:0000313" key="2">
    <source>
        <dbReference type="Proteomes" id="UP000003695"/>
    </source>
</evidence>
<evidence type="ECO:0000313" key="1">
    <source>
        <dbReference type="EMBL" id="EGL87810.1"/>
    </source>
</evidence>
<comment type="caution">
    <text evidence="1">The sequence shown here is derived from an EMBL/GenBank/DDBJ whole genome shotgun (WGS) entry which is preliminary data.</text>
</comment>
<organism evidence="1 2">
    <name type="scientific">Streptococcus oralis SK255</name>
    <dbReference type="NCBI Taxonomy" id="1005704"/>
    <lineage>
        <taxon>Bacteria</taxon>
        <taxon>Bacillati</taxon>
        <taxon>Bacillota</taxon>
        <taxon>Bacilli</taxon>
        <taxon>Lactobacillales</taxon>
        <taxon>Streptococcaceae</taxon>
        <taxon>Streptococcus</taxon>
    </lineage>
</organism>
<dbReference type="EMBL" id="AFNM01000037">
    <property type="protein sequence ID" value="EGL87810.1"/>
    <property type="molecule type" value="Genomic_DNA"/>
</dbReference>
<sequence length="41" mass="4871">MFIFLYTVFRNSSISDEHVFFVALHFTTGHFSENAKIIQKF</sequence>
<protein>
    <submittedName>
        <fullName evidence="1">Conserved domain protein</fullName>
    </submittedName>
</protein>
<accession>F5VVY8</accession>